<gene>
    <name evidence="3" type="ORF">EL007_24460</name>
    <name evidence="2" type="ORF">ELZ88_24485</name>
</gene>
<evidence type="ECO:0000313" key="2">
    <source>
        <dbReference type="EMBL" id="AZT39688.1"/>
    </source>
</evidence>
<feature type="signal peptide" evidence="1">
    <location>
        <begin position="1"/>
        <end position="21"/>
    </location>
</feature>
<keyword evidence="1" id="KW-0732">Signal</keyword>
<name>A0A3Q9MM54_SALET</name>
<evidence type="ECO:0000313" key="3">
    <source>
        <dbReference type="EMBL" id="AZT44412.1"/>
    </source>
</evidence>
<proteinExistence type="predicted"/>
<geneLocation type="plasmid" evidence="2">
    <name>pRSE21</name>
</geneLocation>
<dbReference type="RefSeq" id="WP_168445657.1">
    <property type="nucleotide sequence ID" value="NZ_CP034699.1"/>
</dbReference>
<evidence type="ECO:0000256" key="1">
    <source>
        <dbReference type="SAM" id="SignalP"/>
    </source>
</evidence>
<geneLocation type="plasmid" evidence="3">
    <name>pRSE40</name>
</geneLocation>
<evidence type="ECO:0008006" key="4">
    <source>
        <dbReference type="Google" id="ProtNLM"/>
    </source>
</evidence>
<protein>
    <recommendedName>
        <fullName evidence="4">Fimbrial protein</fullName>
    </recommendedName>
</protein>
<dbReference type="EMBL" id="CP034699">
    <property type="protein sequence ID" value="AZT44412.1"/>
    <property type="molecule type" value="Genomic_DNA"/>
</dbReference>
<sequence length="121" mass="12766">MCLKKLTVSLFLLVIPLCSHAGNSLPAICSGDDSTMISNVVVQKLNISTVWPEGVTTGPALNVELNGVWYGISMQDVGSGGGGYGISQYVQTMALLQQHVDACVKGSILRGIVNTTTWPVE</sequence>
<dbReference type="EMBL" id="CP034710">
    <property type="protein sequence ID" value="AZT39688.1"/>
    <property type="molecule type" value="Genomic_DNA"/>
</dbReference>
<feature type="chain" id="PRO_5036342722" description="Fimbrial protein" evidence="1">
    <location>
        <begin position="22"/>
        <end position="121"/>
    </location>
</feature>
<organism evidence="2">
    <name type="scientific">Salmonella enterica subsp. enterica serovar Karamoja</name>
    <dbReference type="NCBI Taxonomy" id="2500153"/>
    <lineage>
        <taxon>Bacteria</taxon>
        <taxon>Pseudomonadati</taxon>
        <taxon>Pseudomonadota</taxon>
        <taxon>Gammaproteobacteria</taxon>
        <taxon>Enterobacterales</taxon>
        <taxon>Enterobacteriaceae</taxon>
        <taxon>Salmonella</taxon>
    </lineage>
</organism>
<reference evidence="2" key="1">
    <citation type="submission" date="2018-12" db="EMBL/GenBank/DDBJ databases">
        <title>Complete genome sequences of twenty non-typhoidal Salmonella isolates from Rwanda.</title>
        <authorList>
            <person name="Byukusenge M."/>
            <person name="Li L."/>
            <person name="Subhashinie K."/>
            <person name="Nzayirambaho M."/>
            <person name="Kuchipudi S.V."/>
            <person name="Jayarao B.M."/>
        </authorList>
    </citation>
    <scope>NUCLEOTIDE SEQUENCE</scope>
    <source>
        <strain evidence="2">RSE21</strain>
        <strain evidence="3">RSE40</strain>
        <plasmid evidence="2">pRSE21</plasmid>
        <plasmid evidence="3">pRSE40</plasmid>
    </source>
</reference>
<dbReference type="AlphaFoldDB" id="A0A3Q9MM54"/>
<accession>A0A3Q9MM54</accession>
<keyword evidence="2" id="KW-0614">Plasmid</keyword>